<gene>
    <name evidence="2" type="ORF">E2C01_082338</name>
</gene>
<accession>A0A5B7J0K5</accession>
<keyword evidence="3" id="KW-1185">Reference proteome</keyword>
<dbReference type="Proteomes" id="UP000324222">
    <property type="component" value="Unassembled WGS sequence"/>
</dbReference>
<proteinExistence type="predicted"/>
<name>A0A5B7J0K5_PORTR</name>
<evidence type="ECO:0000313" key="3">
    <source>
        <dbReference type="Proteomes" id="UP000324222"/>
    </source>
</evidence>
<sequence>MKDCVAGHHKPKVSRLQESTGQRAIPGEARRWSWTARRTTRSKSEWKVGGGRRR</sequence>
<feature type="region of interest" description="Disordered" evidence="1">
    <location>
        <begin position="1"/>
        <end position="54"/>
    </location>
</feature>
<organism evidence="2 3">
    <name type="scientific">Portunus trituberculatus</name>
    <name type="common">Swimming crab</name>
    <name type="synonym">Neptunus trituberculatus</name>
    <dbReference type="NCBI Taxonomy" id="210409"/>
    <lineage>
        <taxon>Eukaryota</taxon>
        <taxon>Metazoa</taxon>
        <taxon>Ecdysozoa</taxon>
        <taxon>Arthropoda</taxon>
        <taxon>Crustacea</taxon>
        <taxon>Multicrustacea</taxon>
        <taxon>Malacostraca</taxon>
        <taxon>Eumalacostraca</taxon>
        <taxon>Eucarida</taxon>
        <taxon>Decapoda</taxon>
        <taxon>Pleocyemata</taxon>
        <taxon>Brachyura</taxon>
        <taxon>Eubrachyura</taxon>
        <taxon>Portunoidea</taxon>
        <taxon>Portunidae</taxon>
        <taxon>Portuninae</taxon>
        <taxon>Portunus</taxon>
    </lineage>
</organism>
<reference evidence="2 3" key="1">
    <citation type="submission" date="2019-05" db="EMBL/GenBank/DDBJ databases">
        <title>Another draft genome of Portunus trituberculatus and its Hox gene families provides insights of decapod evolution.</title>
        <authorList>
            <person name="Jeong J.-H."/>
            <person name="Song I."/>
            <person name="Kim S."/>
            <person name="Choi T."/>
            <person name="Kim D."/>
            <person name="Ryu S."/>
            <person name="Kim W."/>
        </authorList>
    </citation>
    <scope>NUCLEOTIDE SEQUENCE [LARGE SCALE GENOMIC DNA]</scope>
    <source>
        <tissue evidence="2">Muscle</tissue>
    </source>
</reference>
<dbReference type="AlphaFoldDB" id="A0A5B7J0K5"/>
<evidence type="ECO:0000313" key="2">
    <source>
        <dbReference type="EMBL" id="MPC87476.1"/>
    </source>
</evidence>
<evidence type="ECO:0000256" key="1">
    <source>
        <dbReference type="SAM" id="MobiDB-lite"/>
    </source>
</evidence>
<comment type="caution">
    <text evidence="2">The sequence shown here is derived from an EMBL/GenBank/DDBJ whole genome shotgun (WGS) entry which is preliminary data.</text>
</comment>
<protein>
    <submittedName>
        <fullName evidence="2">Uncharacterized protein</fullName>
    </submittedName>
</protein>
<dbReference type="EMBL" id="VSRR010074610">
    <property type="protein sequence ID" value="MPC87476.1"/>
    <property type="molecule type" value="Genomic_DNA"/>
</dbReference>